<dbReference type="Pfam" id="PF23559">
    <property type="entry name" value="WHD_DRP"/>
    <property type="match status" value="1"/>
</dbReference>
<dbReference type="SUPFAM" id="SSF52540">
    <property type="entry name" value="P-loop containing nucleoside triphosphate hydrolases"/>
    <property type="match status" value="1"/>
</dbReference>
<keyword evidence="5" id="KW-0963">Cytoplasm</keyword>
<dbReference type="Gene3D" id="3.80.10.10">
    <property type="entry name" value="Ribonuclease Inhibitor"/>
    <property type="match status" value="1"/>
</dbReference>
<feature type="domain" description="Disease resistance protein winged helix" evidence="15">
    <location>
        <begin position="417"/>
        <end position="486"/>
    </location>
</feature>
<evidence type="ECO:0000313" key="17">
    <source>
        <dbReference type="EMBL" id="MCD7454975.1"/>
    </source>
</evidence>
<keyword evidence="10" id="KW-0611">Plant defense</keyword>
<evidence type="ECO:0000256" key="6">
    <source>
        <dbReference type="ARBA" id="ARBA00022614"/>
    </source>
</evidence>
<evidence type="ECO:0000256" key="1">
    <source>
        <dbReference type="ARBA" id="ARBA00002074"/>
    </source>
</evidence>
<evidence type="ECO:0000256" key="12">
    <source>
        <dbReference type="ARBA" id="ARBA00023054"/>
    </source>
</evidence>
<sequence>MAYASVVSLAHTIEHLRTRIPGLFSDPTIESLAGSLEYFRSFLDDSSKRSYPQEKVTVLVGKFRDALNEAENIIELCEIHQRGSSGSIEKTSEDLLGSLLPIVQKIESAKKELVLSLDTCTSHGHDIEPAEDHFETRESMLGIPSRRSFTTNVENDVVGLDDDLEKIIERLVGSSSEREVVAITGMGGIGKTTLAKKAYDYPRVRSRFDVHAWVTVSREYGMRRLLLSLVCCIPGMTDRIVEKTEDQLAESLYRKLKDRRYLIVIDDIWSTKVWDNVTRCFPDDDNGSRIILTSRLKDVAAYANPDRPLHEMGLLSLDDSWKLLSIKVFGANDLCPSELEDIGKQIAEKCGGLPLAILVVAGHLSKIVRRRESWIIVAKTVSSVVANDPDKCLPVLGMSYSYLPNHLKPCFLSMGAFPEDFEIKARTLIQVWVAEGFLKAEMLKSLEKVAEECLEDLVSRNLIMIRKRRFSGEIRSCSVHDLLRDLSLREAQKEKFLHVTSTQYVSNFLAQRNESRGFSFLSNISLNDSTELSSHVARSMFFWGKLLISAPPHRQISLFASFKLIRVFSIFSHLFPSFPAEITQLIHLRYLWIRSNGGLPASVSQLYNLQTLVFQQPELYYMYKTLILPREIWSMTQLRRLRLLSGNYLSKPKKSAKTDERATGDVVVGLSNLEELSHLCFASCTEEIFSFLPNIRKLSILDAASDDASEYLKNLVHLEKLETLKCVCYGQKPLSLSNWCASLTSVKRLILSGCLLLSVDMASLAALPNLEVLKLRDNEFEGRAWILSDEDEFSQLKFLLVAEPRLVNWEAGSANFPNLQKLVLRKCIRLEEIPIDIGEICTLEVIELICCSSSAQNSAEEIREEQESMGNSCLDVRVYADDDQSSSLFDFWRAVLD</sequence>
<dbReference type="InterPro" id="IPR032675">
    <property type="entry name" value="LRR_dom_sf"/>
</dbReference>
<dbReference type="Gene3D" id="3.40.50.300">
    <property type="entry name" value="P-loop containing nucleotide triphosphate hydrolases"/>
    <property type="match status" value="1"/>
</dbReference>
<keyword evidence="18" id="KW-1185">Reference proteome</keyword>
<dbReference type="EMBL" id="JACEIK010000324">
    <property type="protein sequence ID" value="MCD7454975.1"/>
    <property type="molecule type" value="Genomic_DNA"/>
</dbReference>
<dbReference type="Gene3D" id="1.20.5.4130">
    <property type="match status" value="1"/>
</dbReference>
<evidence type="ECO:0000256" key="3">
    <source>
        <dbReference type="ARBA" id="ARBA00004496"/>
    </source>
</evidence>
<reference evidence="17 18" key="1">
    <citation type="journal article" date="2021" name="BMC Genomics">
        <title>Datura genome reveals duplications of psychoactive alkaloid biosynthetic genes and high mutation rate following tissue culture.</title>
        <authorList>
            <person name="Rajewski A."/>
            <person name="Carter-House D."/>
            <person name="Stajich J."/>
            <person name="Litt A."/>
        </authorList>
    </citation>
    <scope>NUCLEOTIDE SEQUENCE [LARGE SCALE GENOMIC DNA]</scope>
    <source>
        <strain evidence="17">AR-01</strain>
    </source>
</reference>
<comment type="subcellular location">
    <subcellularLocation>
        <location evidence="3">Cytoplasm</location>
    </subcellularLocation>
    <subcellularLocation>
        <location evidence="2">Membrane</location>
        <topology evidence="2">Peripheral membrane protein</topology>
    </subcellularLocation>
</comment>
<evidence type="ECO:0000256" key="8">
    <source>
        <dbReference type="ARBA" id="ARBA00022737"/>
    </source>
</evidence>
<evidence type="ECO:0000256" key="4">
    <source>
        <dbReference type="ARBA" id="ARBA00008894"/>
    </source>
</evidence>
<keyword evidence="8" id="KW-0677">Repeat</keyword>
<dbReference type="PRINTS" id="PR00364">
    <property type="entry name" value="DISEASERSIST"/>
</dbReference>
<evidence type="ECO:0000259" key="15">
    <source>
        <dbReference type="Pfam" id="PF23559"/>
    </source>
</evidence>
<protein>
    <submittedName>
        <fullName evidence="17">Uncharacterized protein</fullName>
    </submittedName>
</protein>
<gene>
    <name evidence="17" type="ORF">HAX54_026670</name>
</gene>
<proteinExistence type="inferred from homology"/>
<evidence type="ECO:0000256" key="11">
    <source>
        <dbReference type="ARBA" id="ARBA00022840"/>
    </source>
</evidence>
<keyword evidence="6" id="KW-0433">Leucine-rich repeat</keyword>
<dbReference type="PANTHER" id="PTHR23155">
    <property type="entry name" value="DISEASE RESISTANCE PROTEIN RP"/>
    <property type="match status" value="1"/>
</dbReference>
<keyword evidence="13" id="KW-0472">Membrane</keyword>
<dbReference type="Pfam" id="PF23598">
    <property type="entry name" value="LRR_14"/>
    <property type="match status" value="1"/>
</dbReference>
<keyword evidence="7" id="KW-0381">Hypersensitive response</keyword>
<comment type="caution">
    <text evidence="17">The sequence shown here is derived from an EMBL/GenBank/DDBJ whole genome shotgun (WGS) entry which is preliminary data.</text>
</comment>
<dbReference type="SUPFAM" id="SSF52058">
    <property type="entry name" value="L domain-like"/>
    <property type="match status" value="1"/>
</dbReference>
<dbReference type="InterPro" id="IPR027417">
    <property type="entry name" value="P-loop_NTPase"/>
</dbReference>
<dbReference type="InterPro" id="IPR044974">
    <property type="entry name" value="Disease_R_plants"/>
</dbReference>
<feature type="domain" description="Disease resistance R13L4/SHOC-2-like LRR" evidence="16">
    <location>
        <begin position="554"/>
        <end position="863"/>
    </location>
</feature>
<dbReference type="Proteomes" id="UP000823775">
    <property type="component" value="Unassembled WGS sequence"/>
</dbReference>
<evidence type="ECO:0000256" key="5">
    <source>
        <dbReference type="ARBA" id="ARBA00022490"/>
    </source>
</evidence>
<comment type="similarity">
    <text evidence="4">Belongs to the disease resistance NB-LRR family.</text>
</comment>
<keyword evidence="9" id="KW-0547">Nucleotide-binding</keyword>
<evidence type="ECO:0000259" key="14">
    <source>
        <dbReference type="Pfam" id="PF00931"/>
    </source>
</evidence>
<dbReference type="InterPro" id="IPR058922">
    <property type="entry name" value="WHD_DRP"/>
</dbReference>
<evidence type="ECO:0000259" key="16">
    <source>
        <dbReference type="Pfam" id="PF23598"/>
    </source>
</evidence>
<evidence type="ECO:0000313" key="18">
    <source>
        <dbReference type="Proteomes" id="UP000823775"/>
    </source>
</evidence>
<comment type="function">
    <text evidence="1">Confers resistance to late blight (Phytophthora infestans) races carrying the avirulence gene Avr1. Resistance proteins guard the plant against pathogens that contain an appropriate avirulence protein via an indirect interaction with this avirulence protein. That triggers a defense system including the hypersensitive response, which restricts the pathogen growth.</text>
</comment>
<evidence type="ECO:0000256" key="2">
    <source>
        <dbReference type="ARBA" id="ARBA00004170"/>
    </source>
</evidence>
<feature type="domain" description="NB-ARC" evidence="14">
    <location>
        <begin position="161"/>
        <end position="332"/>
    </location>
</feature>
<organism evidence="17 18">
    <name type="scientific">Datura stramonium</name>
    <name type="common">Jimsonweed</name>
    <name type="synonym">Common thornapple</name>
    <dbReference type="NCBI Taxonomy" id="4076"/>
    <lineage>
        <taxon>Eukaryota</taxon>
        <taxon>Viridiplantae</taxon>
        <taxon>Streptophyta</taxon>
        <taxon>Embryophyta</taxon>
        <taxon>Tracheophyta</taxon>
        <taxon>Spermatophyta</taxon>
        <taxon>Magnoliopsida</taxon>
        <taxon>eudicotyledons</taxon>
        <taxon>Gunneridae</taxon>
        <taxon>Pentapetalae</taxon>
        <taxon>asterids</taxon>
        <taxon>lamiids</taxon>
        <taxon>Solanales</taxon>
        <taxon>Solanaceae</taxon>
        <taxon>Solanoideae</taxon>
        <taxon>Datureae</taxon>
        <taxon>Datura</taxon>
    </lineage>
</organism>
<dbReference type="PANTHER" id="PTHR23155:SF1152">
    <property type="entry name" value="AAA+ ATPASE DOMAIN-CONTAINING PROTEIN"/>
    <property type="match status" value="1"/>
</dbReference>
<accession>A0ABS8S824</accession>
<evidence type="ECO:0000256" key="9">
    <source>
        <dbReference type="ARBA" id="ARBA00022741"/>
    </source>
</evidence>
<dbReference type="Gene3D" id="1.10.10.10">
    <property type="entry name" value="Winged helix-like DNA-binding domain superfamily/Winged helix DNA-binding domain"/>
    <property type="match status" value="1"/>
</dbReference>
<name>A0ABS8S824_DATST</name>
<dbReference type="InterPro" id="IPR036388">
    <property type="entry name" value="WH-like_DNA-bd_sf"/>
</dbReference>
<dbReference type="InterPro" id="IPR042197">
    <property type="entry name" value="Apaf_helical"/>
</dbReference>
<dbReference type="Gene3D" id="1.10.8.430">
    <property type="entry name" value="Helical domain of apoptotic protease-activating factors"/>
    <property type="match status" value="1"/>
</dbReference>
<dbReference type="InterPro" id="IPR055414">
    <property type="entry name" value="LRR_R13L4/SHOC2-like"/>
</dbReference>
<evidence type="ECO:0000256" key="10">
    <source>
        <dbReference type="ARBA" id="ARBA00022821"/>
    </source>
</evidence>
<evidence type="ECO:0000256" key="13">
    <source>
        <dbReference type="ARBA" id="ARBA00023136"/>
    </source>
</evidence>
<dbReference type="Pfam" id="PF00931">
    <property type="entry name" value="NB-ARC"/>
    <property type="match status" value="1"/>
</dbReference>
<dbReference type="InterPro" id="IPR002182">
    <property type="entry name" value="NB-ARC"/>
</dbReference>
<evidence type="ECO:0000256" key="7">
    <source>
        <dbReference type="ARBA" id="ARBA00022667"/>
    </source>
</evidence>
<keyword evidence="11" id="KW-0067">ATP-binding</keyword>
<keyword evidence="12" id="KW-0175">Coiled coil</keyword>